<dbReference type="Gene3D" id="3.90.400.10">
    <property type="entry name" value="Oligo-1,6-glucosidase, Domain 2"/>
    <property type="match status" value="1"/>
</dbReference>
<dbReference type="GO" id="GO:0016798">
    <property type="term" value="F:hydrolase activity, acting on glycosyl bonds"/>
    <property type="evidence" value="ECO:0007669"/>
    <property type="project" value="UniProtKB-KW"/>
</dbReference>
<dbReference type="EMBL" id="JACHHV010000004">
    <property type="protein sequence ID" value="MBB5887505.1"/>
    <property type="molecule type" value="Genomic_DNA"/>
</dbReference>
<reference evidence="4 5" key="1">
    <citation type="submission" date="2020-08" db="EMBL/GenBank/DDBJ databases">
        <title>Genomic Encyclopedia of Type Strains, Phase IV (KMG-IV): sequencing the most valuable type-strain genomes for metagenomic binning, comparative biology and taxonomic classification.</title>
        <authorList>
            <person name="Goeker M."/>
        </authorList>
    </citation>
    <scope>NUCLEOTIDE SEQUENCE [LARGE SCALE GENOMIC DNA]</scope>
    <source>
        <strain evidence="4 5">DSM 14925</strain>
    </source>
</reference>
<evidence type="ECO:0000313" key="5">
    <source>
        <dbReference type="Proteomes" id="UP000562464"/>
    </source>
</evidence>
<dbReference type="InterPro" id="IPR045857">
    <property type="entry name" value="O16G_dom_2"/>
</dbReference>
<keyword evidence="2 4" id="KW-0326">Glycosidase</keyword>
<dbReference type="Proteomes" id="UP000562464">
    <property type="component" value="Unassembled WGS sequence"/>
</dbReference>
<evidence type="ECO:0000256" key="1">
    <source>
        <dbReference type="ARBA" id="ARBA00022801"/>
    </source>
</evidence>
<dbReference type="PANTHER" id="PTHR10357">
    <property type="entry name" value="ALPHA-AMYLASE FAMILY MEMBER"/>
    <property type="match status" value="1"/>
</dbReference>
<dbReference type="SMART" id="SM00642">
    <property type="entry name" value="Aamy"/>
    <property type="match status" value="1"/>
</dbReference>
<dbReference type="InterPro" id="IPR017853">
    <property type="entry name" value="GH"/>
</dbReference>
<dbReference type="Pfam" id="PF00128">
    <property type="entry name" value="Alpha-amylase"/>
    <property type="match status" value="1"/>
</dbReference>
<dbReference type="InterPro" id="IPR006047">
    <property type="entry name" value="GH13_cat_dom"/>
</dbReference>
<dbReference type="SUPFAM" id="SSF51445">
    <property type="entry name" value="(Trans)glycosidases"/>
    <property type="match status" value="1"/>
</dbReference>
<sequence length="598" mass="69334">MYSYNPWKIFHKEPFGAVRNNQLMRIRFVADGDVSVKMVIHRDFGTPHEFEMLRIDERTFETVVTFDHGHALYFYHFEIVEQSDWGGRRLYYSSSLLGGEGYLVEDAGLIRPFQVTVFDGEDETPDWYKNSIFYQIFPDRFFNGNLDSHINAPKANSFLYAQESDDPFYIKDIKTGEIARWDFYGGNIKGIIAKIPYLKELGVNALYLNPIFLSKSNHRYDTLDYMRIDPVLGTEADFQKLVDKLHENGMHIILDGVFSHVGDDSEYFNRFGTFGKELGAAQSKESPYYEWFKFINWPEDYKTWWGFKNMPEVDKNSPSFQQFIYGGKESVLSKWNEFGIDGWRIDVADELPDSFIRGIRKNLTDTDGQKVLIGEVWEDASNKLAYNQRRNYILGEALQGVMNYPLRDLIINYVLRNISAEEVASQLMTLRENYPKSIFYGNLNNIGSHDTERILTMVGEKSMDIAIGMMFVMPGVPTIYYGDEAGMTGNKDPENRKFFPWNDIHEPFYTLYHYWAHERLENEALKTGDFNVGFVGNCLAILRCSEHSSSIYIANPNESSVTINPVDIIFLRDHNLYEDLSLIGVIEIASKFSCLKRF</sequence>
<dbReference type="Gene3D" id="3.20.20.80">
    <property type="entry name" value="Glycosidases"/>
    <property type="match status" value="1"/>
</dbReference>
<organism evidence="4 5">
    <name type="scientific">Lactovum miscens</name>
    <dbReference type="NCBI Taxonomy" id="190387"/>
    <lineage>
        <taxon>Bacteria</taxon>
        <taxon>Bacillati</taxon>
        <taxon>Bacillota</taxon>
        <taxon>Bacilli</taxon>
        <taxon>Lactobacillales</taxon>
        <taxon>Streptococcaceae</taxon>
        <taxon>Lactovum</taxon>
    </lineage>
</organism>
<feature type="domain" description="Glycosyl hydrolase family 13 catalytic" evidence="3">
    <location>
        <begin position="135"/>
        <end position="519"/>
    </location>
</feature>
<accession>A0A841C4Z8</accession>
<name>A0A841C4Z8_9LACT</name>
<evidence type="ECO:0000313" key="4">
    <source>
        <dbReference type="EMBL" id="MBB5887505.1"/>
    </source>
</evidence>
<proteinExistence type="predicted"/>
<dbReference type="PANTHER" id="PTHR10357:SF210">
    <property type="entry name" value="MALTODEXTRIN GLUCOSIDASE"/>
    <property type="match status" value="1"/>
</dbReference>
<protein>
    <submittedName>
        <fullName evidence="4">Glycosidase</fullName>
    </submittedName>
</protein>
<keyword evidence="5" id="KW-1185">Reference proteome</keyword>
<dbReference type="CDD" id="cd11338">
    <property type="entry name" value="AmyAc_CMD"/>
    <property type="match status" value="1"/>
</dbReference>
<evidence type="ECO:0000259" key="3">
    <source>
        <dbReference type="SMART" id="SM00642"/>
    </source>
</evidence>
<evidence type="ECO:0000256" key="2">
    <source>
        <dbReference type="ARBA" id="ARBA00023295"/>
    </source>
</evidence>
<dbReference type="GO" id="GO:0005975">
    <property type="term" value="P:carbohydrate metabolic process"/>
    <property type="evidence" value="ECO:0007669"/>
    <property type="project" value="InterPro"/>
</dbReference>
<dbReference type="RefSeq" id="WP_183538759.1">
    <property type="nucleotide sequence ID" value="NZ_JACHHV010000004.1"/>
</dbReference>
<keyword evidence="1" id="KW-0378">Hydrolase</keyword>
<comment type="caution">
    <text evidence="4">The sequence shown here is derived from an EMBL/GenBank/DDBJ whole genome shotgun (WGS) entry which is preliminary data.</text>
</comment>
<dbReference type="AlphaFoldDB" id="A0A841C4Z8"/>
<gene>
    <name evidence="4" type="ORF">HNQ37_000376</name>
</gene>